<sequence length="125" mass="13707">MKVQGYIAKETVKKLLENYQGLMAGDVAVDAAPCNSGPKAYDGVTGMQLNKIMLDEAMASLPINLQNCVTLRWVQGRARGETLMILGIGQEAYYKACDQAVDAIYRKMNGKAINYQNLLAKVMSK</sequence>
<dbReference type="RefSeq" id="WP_007932034.1">
    <property type="nucleotide sequence ID" value="NZ_AKVJ01000011.1"/>
</dbReference>
<dbReference type="PATRIC" id="fig|1149862.3.peg.1077"/>
<dbReference type="EMBL" id="AKVJ01000011">
    <property type="protein sequence ID" value="EIW19927.1"/>
    <property type="molecule type" value="Genomic_DNA"/>
</dbReference>
<comment type="caution">
    <text evidence="1">The sequence shown here is derived from an EMBL/GenBank/DDBJ whole genome shotgun (WGS) entry which is preliminary data.</text>
</comment>
<dbReference type="Proteomes" id="UP000004324">
    <property type="component" value="Unassembled WGS sequence"/>
</dbReference>
<dbReference type="OrthoDB" id="2939576at2"/>
<proteinExistence type="predicted"/>
<gene>
    <name evidence="1" type="ORF">FB4_0178</name>
</gene>
<accession>I9B474</accession>
<reference evidence="1 2" key="1">
    <citation type="journal article" date="2012" name="J. Bacteriol.">
        <title>Draft Genome Sequences for Two Metal-Reducing Pelosinus fermentans Strains Isolated from a Cr(VI)-Contaminated Site and for Type Strain R7.</title>
        <authorList>
            <person name="Brown S.D."/>
            <person name="Podar M."/>
            <person name="Klingeman D.M."/>
            <person name="Johnson C.M."/>
            <person name="Yang Z.K."/>
            <person name="Utturkar S.M."/>
            <person name="Land M.L."/>
            <person name="Mosher J.J."/>
            <person name="Hurt R.A.Jr."/>
            <person name="Phelps T.J."/>
            <person name="Palumbo A.V."/>
            <person name="Arkin A.P."/>
            <person name="Hazen T.C."/>
            <person name="Elias D.A."/>
        </authorList>
    </citation>
    <scope>NUCLEOTIDE SEQUENCE [LARGE SCALE GENOMIC DNA]</scope>
    <source>
        <strain evidence="1 2">B4</strain>
    </source>
</reference>
<name>I9B474_9FIRM</name>
<dbReference type="AlphaFoldDB" id="I9B474"/>
<organism evidence="1 2">
    <name type="scientific">Pelosinus fermentans B4</name>
    <dbReference type="NCBI Taxonomy" id="1149862"/>
    <lineage>
        <taxon>Bacteria</taxon>
        <taxon>Bacillati</taxon>
        <taxon>Bacillota</taxon>
        <taxon>Negativicutes</taxon>
        <taxon>Selenomonadales</taxon>
        <taxon>Sporomusaceae</taxon>
        <taxon>Pelosinus</taxon>
    </lineage>
</organism>
<evidence type="ECO:0000313" key="1">
    <source>
        <dbReference type="EMBL" id="EIW19927.1"/>
    </source>
</evidence>
<protein>
    <submittedName>
        <fullName evidence="1">Phage protein</fullName>
    </submittedName>
</protein>
<evidence type="ECO:0000313" key="2">
    <source>
        <dbReference type="Proteomes" id="UP000004324"/>
    </source>
</evidence>
<keyword evidence="2" id="KW-1185">Reference proteome</keyword>